<dbReference type="KEGG" id="rgu:A4W93_19305"/>
<dbReference type="STRING" id="946333.A4W93_19305"/>
<accession>A0A1W6LCC4</accession>
<dbReference type="AlphaFoldDB" id="A0A1W6LCC4"/>
<dbReference type="Proteomes" id="UP000193427">
    <property type="component" value="Chromosome"/>
</dbReference>
<name>A0A1W6LCC4_9BURK</name>
<evidence type="ECO:0000313" key="1">
    <source>
        <dbReference type="EMBL" id="ARN21873.1"/>
    </source>
</evidence>
<keyword evidence="2" id="KW-1185">Reference proteome</keyword>
<organism evidence="1 2">
    <name type="scientific">Piscinibacter gummiphilus</name>
    <dbReference type="NCBI Taxonomy" id="946333"/>
    <lineage>
        <taxon>Bacteria</taxon>
        <taxon>Pseudomonadati</taxon>
        <taxon>Pseudomonadota</taxon>
        <taxon>Betaproteobacteria</taxon>
        <taxon>Burkholderiales</taxon>
        <taxon>Sphaerotilaceae</taxon>
        <taxon>Piscinibacter</taxon>
    </lineage>
</organism>
<protein>
    <submittedName>
        <fullName evidence="1">Uncharacterized protein</fullName>
    </submittedName>
</protein>
<sequence length="233" mass="26013">MLQRPIRRLSTLSSSPDMKVHVVPMTGRLAYIWHHAVQPHINRNYRHAAEGLDSTSVRADVGWNWVHWLHLAGLHNLTRLAGGHGPAWAMSLVVDTGETGAFPIGMLTTVPQLNCTVLEERRDRGFGWFLADAPKEVYDELKVPAAKGVAMALLDSGIQAALESGQDGTFLLHAAPEGGEKLLRFYEQKVGMQRLSIDAPAITRIFRRRGSDEYFHFDDVVARAFSARFDAFR</sequence>
<evidence type="ECO:0000313" key="2">
    <source>
        <dbReference type="Proteomes" id="UP000193427"/>
    </source>
</evidence>
<gene>
    <name evidence="1" type="ORF">A4W93_19305</name>
</gene>
<dbReference type="EMBL" id="CP015118">
    <property type="protein sequence ID" value="ARN21873.1"/>
    <property type="molecule type" value="Genomic_DNA"/>
</dbReference>
<proteinExistence type="predicted"/>
<reference evidence="1 2" key="1">
    <citation type="submission" date="2016-04" db="EMBL/GenBank/DDBJ databases">
        <title>Complete genome sequence of natural rubber-degrading, novel Gram-negative bacterium, Rhizobacter gummiphilus strain NS21.</title>
        <authorList>
            <person name="Tabata M."/>
            <person name="Kasai D."/>
            <person name="Fukuda M."/>
        </authorList>
    </citation>
    <scope>NUCLEOTIDE SEQUENCE [LARGE SCALE GENOMIC DNA]</scope>
    <source>
        <strain evidence="1 2">NS21</strain>
    </source>
</reference>